<keyword evidence="4" id="KW-0804">Transcription</keyword>
<evidence type="ECO:0000256" key="4">
    <source>
        <dbReference type="ARBA" id="ARBA00023163"/>
    </source>
</evidence>
<dbReference type="EMBL" id="SMKZ01000002">
    <property type="protein sequence ID" value="TDE15077.1"/>
    <property type="molecule type" value="Genomic_DNA"/>
</dbReference>
<dbReference type="InterPro" id="IPR013249">
    <property type="entry name" value="RNA_pol_sigma70_r4_t2"/>
</dbReference>
<evidence type="ECO:0000313" key="8">
    <source>
        <dbReference type="EMBL" id="TDE15077.1"/>
    </source>
</evidence>
<comment type="caution">
    <text evidence="8">The sequence shown here is derived from an EMBL/GenBank/DDBJ whole genome shotgun (WGS) entry which is preliminary data.</text>
</comment>
<evidence type="ECO:0000256" key="3">
    <source>
        <dbReference type="ARBA" id="ARBA00023082"/>
    </source>
</evidence>
<name>A0A4R5DNE8_9ACTN</name>
<dbReference type="Proteomes" id="UP000294739">
    <property type="component" value="Unassembled WGS sequence"/>
</dbReference>
<evidence type="ECO:0000256" key="1">
    <source>
        <dbReference type="ARBA" id="ARBA00010641"/>
    </source>
</evidence>
<dbReference type="GO" id="GO:0003677">
    <property type="term" value="F:DNA binding"/>
    <property type="evidence" value="ECO:0007669"/>
    <property type="project" value="InterPro"/>
</dbReference>
<feature type="domain" description="RNA polymerase sigma-70 region 2" evidence="5">
    <location>
        <begin position="18"/>
        <end position="78"/>
    </location>
</feature>
<evidence type="ECO:0000259" key="5">
    <source>
        <dbReference type="Pfam" id="PF04542"/>
    </source>
</evidence>
<dbReference type="PANTHER" id="PTHR47756">
    <property type="entry name" value="BLL6612 PROTEIN-RELATED"/>
    <property type="match status" value="1"/>
</dbReference>
<dbReference type="Pfam" id="PF20239">
    <property type="entry name" value="DUF6596"/>
    <property type="match status" value="1"/>
</dbReference>
<dbReference type="GO" id="GO:0016987">
    <property type="term" value="F:sigma factor activity"/>
    <property type="evidence" value="ECO:0007669"/>
    <property type="project" value="UniProtKB-KW"/>
</dbReference>
<evidence type="ECO:0000259" key="6">
    <source>
        <dbReference type="Pfam" id="PF08281"/>
    </source>
</evidence>
<sequence>MSERAADPAEAVFREEWGRLLATLVRWLGDFDLAEEVAAEAMAAAVERWPVDGVPDRPGGWLLTTARRRAVDTLRRRQNYAAKLAVLKIESERAETERLTAPVAEPDVIGDDRLRLFFTCCHPALGAEARVALTLRYLAGLSTAQVARAFLVPEGTMAQRLVRAKHKIGKAGIPYRVPSAAELPGRLPAVLRVVYVIFTEAYAASSGAALVQPDLAGEAIRLARILHGLLPAEPEVGGLLALLLLVDARRPARVDDDGELVLLEDQDRSRWNHAMIDEGRALVTSALRHRPPGPYALQAAIAAVHDEAPSLAETDWRQIVALYDVLRATAPSPVVDLNRAVAVAMLLGPEAGLALIDTLVAAGTLDRYHPLHAARGHLLDRLGRRAEAAEAYQLALELCGNDPERAFLERCLAAARAAG</sequence>
<dbReference type="InterPro" id="IPR036388">
    <property type="entry name" value="WH-like_DNA-bd_sf"/>
</dbReference>
<dbReference type="SUPFAM" id="SSF88659">
    <property type="entry name" value="Sigma3 and sigma4 domains of RNA polymerase sigma factors"/>
    <property type="match status" value="1"/>
</dbReference>
<gene>
    <name evidence="8" type="ORF">E1269_02950</name>
</gene>
<keyword evidence="9" id="KW-1185">Reference proteome</keyword>
<dbReference type="NCBIfam" id="TIGR02937">
    <property type="entry name" value="sigma70-ECF"/>
    <property type="match status" value="1"/>
</dbReference>
<dbReference type="Gene3D" id="1.10.1740.10">
    <property type="match status" value="1"/>
</dbReference>
<dbReference type="InterPro" id="IPR014284">
    <property type="entry name" value="RNA_pol_sigma-70_dom"/>
</dbReference>
<dbReference type="OrthoDB" id="9780299at2"/>
<dbReference type="SUPFAM" id="SSF88946">
    <property type="entry name" value="Sigma2 domain of RNA polymerase sigma factors"/>
    <property type="match status" value="1"/>
</dbReference>
<dbReference type="PANTHER" id="PTHR47756:SF2">
    <property type="entry name" value="BLL6612 PROTEIN"/>
    <property type="match status" value="1"/>
</dbReference>
<evidence type="ECO:0000313" key="9">
    <source>
        <dbReference type="Proteomes" id="UP000294739"/>
    </source>
</evidence>
<dbReference type="InParanoid" id="A0A4R5DNE8"/>
<evidence type="ECO:0000256" key="2">
    <source>
        <dbReference type="ARBA" id="ARBA00023015"/>
    </source>
</evidence>
<dbReference type="Pfam" id="PF08281">
    <property type="entry name" value="Sigma70_r4_2"/>
    <property type="match status" value="1"/>
</dbReference>
<dbReference type="InterPro" id="IPR013325">
    <property type="entry name" value="RNA_pol_sigma_r2"/>
</dbReference>
<organism evidence="8 9">
    <name type="scientific">Jiangella asiatica</name>
    <dbReference type="NCBI Taxonomy" id="2530372"/>
    <lineage>
        <taxon>Bacteria</taxon>
        <taxon>Bacillati</taxon>
        <taxon>Actinomycetota</taxon>
        <taxon>Actinomycetes</taxon>
        <taxon>Jiangellales</taxon>
        <taxon>Jiangellaceae</taxon>
        <taxon>Jiangella</taxon>
    </lineage>
</organism>
<reference evidence="8 9" key="1">
    <citation type="submission" date="2019-03" db="EMBL/GenBank/DDBJ databases">
        <title>Draft genome sequences of novel Actinobacteria.</title>
        <authorList>
            <person name="Sahin N."/>
            <person name="Ay H."/>
            <person name="Saygin H."/>
        </authorList>
    </citation>
    <scope>NUCLEOTIDE SEQUENCE [LARGE SCALE GENOMIC DNA]</scope>
    <source>
        <strain evidence="8 9">5K138</strain>
    </source>
</reference>
<dbReference type="RefSeq" id="WP_131890933.1">
    <property type="nucleotide sequence ID" value="NZ_SMKZ01000002.1"/>
</dbReference>
<keyword evidence="3" id="KW-0731">Sigma factor</keyword>
<dbReference type="Pfam" id="PF04542">
    <property type="entry name" value="Sigma70_r2"/>
    <property type="match status" value="1"/>
</dbReference>
<comment type="similarity">
    <text evidence="1">Belongs to the sigma-70 factor family. ECF subfamily.</text>
</comment>
<evidence type="ECO:0000259" key="7">
    <source>
        <dbReference type="Pfam" id="PF20239"/>
    </source>
</evidence>
<dbReference type="Gene3D" id="1.10.10.10">
    <property type="entry name" value="Winged helix-like DNA-binding domain superfamily/Winged helix DNA-binding domain"/>
    <property type="match status" value="1"/>
</dbReference>
<keyword evidence="2" id="KW-0805">Transcription regulation</keyword>
<feature type="domain" description="DUF6596" evidence="7">
    <location>
        <begin position="186"/>
        <end position="286"/>
    </location>
</feature>
<dbReference type="AlphaFoldDB" id="A0A4R5DNE8"/>
<dbReference type="GO" id="GO:0006352">
    <property type="term" value="P:DNA-templated transcription initiation"/>
    <property type="evidence" value="ECO:0007669"/>
    <property type="project" value="InterPro"/>
</dbReference>
<dbReference type="InterPro" id="IPR013324">
    <property type="entry name" value="RNA_pol_sigma_r3/r4-like"/>
</dbReference>
<proteinExistence type="inferred from homology"/>
<dbReference type="InterPro" id="IPR046531">
    <property type="entry name" value="DUF6596"/>
</dbReference>
<dbReference type="InterPro" id="IPR007627">
    <property type="entry name" value="RNA_pol_sigma70_r2"/>
</dbReference>
<protein>
    <submittedName>
        <fullName evidence="8">RNA polymerase sigma factor</fullName>
    </submittedName>
</protein>
<feature type="domain" description="RNA polymerase sigma factor 70 region 4 type 2" evidence="6">
    <location>
        <begin position="120"/>
        <end position="167"/>
    </location>
</feature>
<accession>A0A4R5DNE8</accession>